<dbReference type="OrthoDB" id="10253476at2759"/>
<dbReference type="GO" id="GO:0005096">
    <property type="term" value="F:GTPase activator activity"/>
    <property type="evidence" value="ECO:0007669"/>
    <property type="project" value="InterPro"/>
</dbReference>
<dbReference type="PANTHER" id="PTHR12658">
    <property type="entry name" value="BETA-TUBULIN COFACTOR D"/>
    <property type="match status" value="1"/>
</dbReference>
<organism evidence="6 7">
    <name type="scientific">Cercospora kikuchii</name>
    <dbReference type="NCBI Taxonomy" id="84275"/>
    <lineage>
        <taxon>Eukaryota</taxon>
        <taxon>Fungi</taxon>
        <taxon>Dikarya</taxon>
        <taxon>Ascomycota</taxon>
        <taxon>Pezizomycotina</taxon>
        <taxon>Dothideomycetes</taxon>
        <taxon>Dothideomycetidae</taxon>
        <taxon>Mycosphaerellales</taxon>
        <taxon>Mycosphaerellaceae</taxon>
        <taxon>Cercospora</taxon>
    </lineage>
</organism>
<reference evidence="6 7" key="1">
    <citation type="submission" date="2021-01" db="EMBL/GenBank/DDBJ databases">
        <title>Cercospora kikuchii MAFF 305040 whole genome shotgun sequence.</title>
        <authorList>
            <person name="Kashiwa T."/>
            <person name="Suzuki T."/>
        </authorList>
    </citation>
    <scope>NUCLEOTIDE SEQUENCE [LARGE SCALE GENOMIC DNA]</scope>
    <source>
        <strain evidence="6 7">MAFF 305040</strain>
    </source>
</reference>
<dbReference type="Proteomes" id="UP000825890">
    <property type="component" value="Unassembled WGS sequence"/>
</dbReference>
<dbReference type="GO" id="GO:0000226">
    <property type="term" value="P:microtubule cytoskeleton organization"/>
    <property type="evidence" value="ECO:0007669"/>
    <property type="project" value="TreeGrafter"/>
</dbReference>
<comment type="caution">
    <text evidence="6">The sequence shown here is derived from an EMBL/GenBank/DDBJ whole genome shotgun (WGS) entry which is preliminary data.</text>
</comment>
<dbReference type="RefSeq" id="XP_044656010.1">
    <property type="nucleotide sequence ID" value="XM_044800075.1"/>
</dbReference>
<protein>
    <recommendedName>
        <fullName evidence="8">Tubulin-specific chaperone D</fullName>
    </recommendedName>
</protein>
<proteinExistence type="predicted"/>
<evidence type="ECO:0008006" key="8">
    <source>
        <dbReference type="Google" id="ProtNLM"/>
    </source>
</evidence>
<keyword evidence="7" id="KW-1185">Reference proteome</keyword>
<dbReference type="GO" id="GO:0007023">
    <property type="term" value="P:post-chaperonin tubulin folding pathway"/>
    <property type="evidence" value="ECO:0007669"/>
    <property type="project" value="InterPro"/>
</dbReference>
<dbReference type="InterPro" id="IPR021133">
    <property type="entry name" value="HEAT_type_2"/>
</dbReference>
<dbReference type="EMBL" id="BOLY01000003">
    <property type="protein sequence ID" value="GIZ41523.1"/>
    <property type="molecule type" value="Genomic_DNA"/>
</dbReference>
<dbReference type="SUPFAM" id="SSF48371">
    <property type="entry name" value="ARM repeat"/>
    <property type="match status" value="1"/>
</dbReference>
<dbReference type="Gene3D" id="1.25.10.10">
    <property type="entry name" value="Leucine-rich Repeat Variant"/>
    <property type="match status" value="1"/>
</dbReference>
<feature type="domain" description="Tubulin-folding cofactor D C-terminal" evidence="4">
    <location>
        <begin position="900"/>
        <end position="1066"/>
    </location>
</feature>
<evidence type="ECO:0000259" key="4">
    <source>
        <dbReference type="Pfam" id="PF12612"/>
    </source>
</evidence>
<evidence type="ECO:0000256" key="1">
    <source>
        <dbReference type="ARBA" id="ARBA00023186"/>
    </source>
</evidence>
<dbReference type="SUPFAM" id="SSF81383">
    <property type="entry name" value="F-box domain"/>
    <property type="match status" value="1"/>
</dbReference>
<sequence>MDGAEDDDDLKLIKASAGLLADLESDLPKVLWHESKTPSAGRRAHKYVKRRDLNRLVQLIEPFQGEPQLLDAKLKTILPPLVDAYLEYLRYGAAQDSSHHDSQSAICTLLYTLCKVRGYKIIVGFLSNEPKYLEPILQKLEQTVTATSEEANAWQVPYVLLLWLSHLLLAPFDLSSISATESPADSTTYLQLHQLPRLAKRVLRVGLIYLKSPTKAQDAAAAMLVRLSVRPDILDARLGNALLDAKLPQLSTATASTTDTYEVLGALKLLAGIAAAAELSHLVPAIYQSCEEAFEDEANGILSSNAVAKKIAIKTLRNIAILSLRSAGSNGNLLDFLQSTDVLENVIDYLLRSLADKDTPVRYAAAKAISLLVLELDRDMGHEVIQAVLDSFKEDLPRSLSGMDFATANPLRWHGLTLALAHTLFKRSASPEQLPDILDALISALQFQQRTSTGTMLGTNIRDAANFGIWSLARRYTTEELLSVSANSLFKSNRMAEEDSIIQTLATQLILSACLDPAGNIRRGSSAALQEVVGRHPNKVIEGISLVQIVDYQAVSLRSRGMIDVANNAAALHPRYWQAVLDGLLGWRGLGSADVSSREGTASSVTRLALNTPGSISTDVLQDVLKLIEACPAQEVERLHGLALVGAQVTEAHTPSAMRHMRSLRTAFEALQAAAEDFSPRVLRSEYPAALARYLTAFCHALEIDAGHSSICDKVLIDSLDETAERLLNRHNLVVIPDLVRAMLKLKRAVQAPLGCIESETLAQPVAKDAMKSTLQNAGRAMALGALASSYAPTGLMGNEAVVATTTLCALLDSVNVDWRIMGAQALHLVVQRVQDTDSIDSSIAQMLCGAMHRGLNDYTIDERGDIGSLVRLRCISCTSQVFDTPAFSSHEQAIQTLEADIYRLSLEKLDRVRLQAAQCSSQHLIKQVPATDVASVSSPAYFQLVLAPLWRHDPPGYVQQALMQGCISCAGSGAEPLLQASRQVLASGLQAADTTILERFFSTFITIVKEQLSTPTTNLQPALAFLAFLLDMQLPQRLVSSSTFKWRNLLSVVQKSHHKSNEIPKILAAVHVYTGLADVPAIRMETMKKLLSMLRTNPYPHVRIAVAEALYVITADEALLKCDWARPAKENAHAVETLARPPLVKHNLPDPFTTDATRKTLVESNRPSIFSNAGAWRPSQNTHATTAAPRPSPSSSLQLLSRRDATHTVAVSSSRTPYLPTIQWSLPVAYMYPYSKYREYLRERLNMRLHIDPILEIFPRNTTLPARTAGFLGTRILVHLDMKTLTLAQRVCRYFNKLITLSPHLQRRLWFQGCSDQFFPDLREIDLPDFLDPLIENIRAELDLFYHYDPKNMIQVILYAPAREKVSLFYALEASWQKMLVMRSAEKRKYWRVVLPPYGHINMGIFDTAPTFGQIIDAIIDVLTYGGRKYKVIVPACG</sequence>
<dbReference type="InterPro" id="IPR033162">
    <property type="entry name" value="TBCD"/>
</dbReference>
<feature type="region of interest" description="Disordered" evidence="3">
    <location>
        <begin position="1171"/>
        <end position="1201"/>
    </location>
</feature>
<accession>A0A9P3FBV3</accession>
<dbReference type="PROSITE" id="PS50077">
    <property type="entry name" value="HEAT_REPEAT"/>
    <property type="match status" value="1"/>
</dbReference>
<gene>
    <name evidence="6" type="ORF">CKM354_000482600</name>
</gene>
<dbReference type="InterPro" id="IPR036047">
    <property type="entry name" value="F-box-like_dom_sf"/>
</dbReference>
<feature type="repeat" description="HEAT" evidence="2">
    <location>
        <begin position="346"/>
        <end position="383"/>
    </location>
</feature>
<dbReference type="InterPro" id="IPR011989">
    <property type="entry name" value="ARM-like"/>
</dbReference>
<dbReference type="GO" id="GO:0048487">
    <property type="term" value="F:beta-tubulin binding"/>
    <property type="evidence" value="ECO:0007669"/>
    <property type="project" value="InterPro"/>
</dbReference>
<dbReference type="PANTHER" id="PTHR12658:SF0">
    <property type="entry name" value="TUBULIN-SPECIFIC CHAPERONE D"/>
    <property type="match status" value="1"/>
</dbReference>
<dbReference type="Pfam" id="PF25767">
    <property type="entry name" value="ARM_TBCD_2nd"/>
    <property type="match status" value="1"/>
</dbReference>
<dbReference type="Pfam" id="PF12612">
    <property type="entry name" value="TFCD_C"/>
    <property type="match status" value="1"/>
</dbReference>
<evidence type="ECO:0000313" key="6">
    <source>
        <dbReference type="EMBL" id="GIZ41523.1"/>
    </source>
</evidence>
<dbReference type="GO" id="GO:0007021">
    <property type="term" value="P:tubulin complex assembly"/>
    <property type="evidence" value="ECO:0007669"/>
    <property type="project" value="InterPro"/>
</dbReference>
<dbReference type="InterPro" id="IPR022577">
    <property type="entry name" value="TBCD_C"/>
</dbReference>
<dbReference type="GeneID" id="68290401"/>
<evidence type="ECO:0000313" key="7">
    <source>
        <dbReference type="Proteomes" id="UP000825890"/>
    </source>
</evidence>
<dbReference type="InterPro" id="IPR016024">
    <property type="entry name" value="ARM-type_fold"/>
</dbReference>
<evidence type="ECO:0000256" key="3">
    <source>
        <dbReference type="SAM" id="MobiDB-lite"/>
    </source>
</evidence>
<feature type="domain" description="Tubulin-folding cofactor D ARM repeats" evidence="5">
    <location>
        <begin position="338"/>
        <end position="543"/>
    </location>
</feature>
<dbReference type="Pfam" id="PF23579">
    <property type="entry name" value="ARM_TBCD"/>
    <property type="match status" value="1"/>
</dbReference>
<name>A0A9P3FBV3_9PEZI</name>
<evidence type="ECO:0000259" key="5">
    <source>
        <dbReference type="Pfam" id="PF25767"/>
    </source>
</evidence>
<dbReference type="InterPro" id="IPR058033">
    <property type="entry name" value="ARM_TBCD_2nd"/>
</dbReference>
<keyword evidence="1" id="KW-0143">Chaperone</keyword>
<evidence type="ECO:0000256" key="2">
    <source>
        <dbReference type="PROSITE-ProRule" id="PRU00103"/>
    </source>
</evidence>